<evidence type="ECO:0000256" key="6">
    <source>
        <dbReference type="RuleBase" id="RU280813"/>
    </source>
</evidence>
<keyword evidence="5 6" id="KW-0472">Membrane</keyword>
<dbReference type="AlphaFoldDB" id="A0A1I7U988"/>
<dbReference type="PANTHER" id="PTHR31114:SF4">
    <property type="entry name" value="SERPENTINE RECEPTOR CLASS GAMMA-RELATED"/>
    <property type="match status" value="1"/>
</dbReference>
<dbReference type="InterPro" id="IPR052880">
    <property type="entry name" value="NRL-Serpentine_Class_Gamma"/>
</dbReference>
<keyword evidence="3 6" id="KW-0812">Transmembrane</keyword>
<feature type="transmembrane region" description="Helical" evidence="6">
    <location>
        <begin position="38"/>
        <end position="58"/>
    </location>
</feature>
<comment type="caution">
    <text evidence="6">Lacks conserved residue(s) required for the propagation of feature annotation.</text>
</comment>
<evidence type="ECO:0000313" key="7">
    <source>
        <dbReference type="Proteomes" id="UP000095282"/>
    </source>
</evidence>
<evidence type="ECO:0000256" key="3">
    <source>
        <dbReference type="ARBA" id="ARBA00022692"/>
    </source>
</evidence>
<reference evidence="8" key="1">
    <citation type="submission" date="2016-11" db="UniProtKB">
        <authorList>
            <consortium name="WormBaseParasite"/>
        </authorList>
    </citation>
    <scope>IDENTIFICATION</scope>
</reference>
<dbReference type="Proteomes" id="UP000095282">
    <property type="component" value="Unplaced"/>
</dbReference>
<protein>
    <recommendedName>
        <fullName evidence="6">Serpentine receptor class gamma</fullName>
    </recommendedName>
</protein>
<feature type="transmembrane region" description="Helical" evidence="6">
    <location>
        <begin position="79"/>
        <end position="102"/>
    </location>
</feature>
<dbReference type="Pfam" id="PF02118">
    <property type="entry name" value="Srg"/>
    <property type="match status" value="1"/>
</dbReference>
<keyword evidence="4 6" id="KW-1133">Transmembrane helix</keyword>
<dbReference type="InterPro" id="IPR000609">
    <property type="entry name" value="7TM_GPCR_serpentine_rcpt_Srg"/>
</dbReference>
<name>A0A1I7U988_9PELO</name>
<dbReference type="GO" id="GO:0007606">
    <property type="term" value="P:sensory perception of chemical stimulus"/>
    <property type="evidence" value="ECO:0007669"/>
    <property type="project" value="UniProtKB-UniRule"/>
</dbReference>
<keyword evidence="7" id="KW-1185">Reference proteome</keyword>
<evidence type="ECO:0000256" key="4">
    <source>
        <dbReference type="ARBA" id="ARBA00022989"/>
    </source>
</evidence>
<feature type="transmembrane region" description="Helical" evidence="6">
    <location>
        <begin position="114"/>
        <end position="133"/>
    </location>
</feature>
<proteinExistence type="inferred from homology"/>
<evidence type="ECO:0000256" key="5">
    <source>
        <dbReference type="ARBA" id="ARBA00023136"/>
    </source>
</evidence>
<comment type="similarity">
    <text evidence="2 6">Belongs to the nematode receptor-like protein srg family.</text>
</comment>
<evidence type="ECO:0000256" key="1">
    <source>
        <dbReference type="ARBA" id="ARBA00004141"/>
    </source>
</evidence>
<organism evidence="7 8">
    <name type="scientific">Caenorhabditis tropicalis</name>
    <dbReference type="NCBI Taxonomy" id="1561998"/>
    <lineage>
        <taxon>Eukaryota</taxon>
        <taxon>Metazoa</taxon>
        <taxon>Ecdysozoa</taxon>
        <taxon>Nematoda</taxon>
        <taxon>Chromadorea</taxon>
        <taxon>Rhabditida</taxon>
        <taxon>Rhabditina</taxon>
        <taxon>Rhabditomorpha</taxon>
        <taxon>Rhabditoidea</taxon>
        <taxon>Rhabditidae</taxon>
        <taxon>Peloderinae</taxon>
        <taxon>Caenorhabditis</taxon>
    </lineage>
</organism>
<sequence>MNTIPHRLMFRPEAEYLVLAIFAHGCLKVDNEHGKKSLLFSSVFYLLLIFFLNILIFVKASQRLSNSDIHKEVLRRLSFITIVNTTIYTIVLFYHVHLFFLATYIQLPFLSVDLMMVVSDLITFSMSYMMILFDKNVREAIFYCCYT</sequence>
<accession>A0A1I7U988</accession>
<comment type="subcellular location">
    <subcellularLocation>
        <location evidence="1">Membrane</location>
        <topology evidence="1">Multi-pass membrane protein</topology>
    </subcellularLocation>
</comment>
<dbReference type="GO" id="GO:0016020">
    <property type="term" value="C:membrane"/>
    <property type="evidence" value="ECO:0007669"/>
    <property type="project" value="UniProtKB-SubCell"/>
</dbReference>
<evidence type="ECO:0000313" key="8">
    <source>
        <dbReference type="WBParaSite" id="Csp11.Scaffold629.g16152.t1"/>
    </source>
</evidence>
<dbReference type="WBParaSite" id="Csp11.Scaffold629.g16152.t1">
    <property type="protein sequence ID" value="Csp11.Scaffold629.g16152.t1"/>
    <property type="gene ID" value="Csp11.Scaffold629.g16152"/>
</dbReference>
<dbReference type="GO" id="GO:0004888">
    <property type="term" value="F:transmembrane signaling receptor activity"/>
    <property type="evidence" value="ECO:0007669"/>
    <property type="project" value="InterPro"/>
</dbReference>
<dbReference type="PANTHER" id="PTHR31114">
    <property type="entry name" value="SERPENTINE RECEPTOR CLASS GAMMA"/>
    <property type="match status" value="1"/>
</dbReference>
<evidence type="ECO:0000256" key="2">
    <source>
        <dbReference type="ARBA" id="ARBA00005692"/>
    </source>
</evidence>